<proteinExistence type="predicted"/>
<feature type="chain" id="PRO_5036239591" description="Secreted RxLR effector peptide protein" evidence="1">
    <location>
        <begin position="25"/>
        <end position="66"/>
    </location>
</feature>
<protein>
    <recommendedName>
        <fullName evidence="5">Secreted RxLR effector peptide protein</fullName>
    </recommendedName>
</protein>
<dbReference type="Proteomes" id="UP000704712">
    <property type="component" value="Unassembled WGS sequence"/>
</dbReference>
<reference evidence="2" key="1">
    <citation type="submission" date="2020-04" db="EMBL/GenBank/DDBJ databases">
        <title>Hybrid Assembly of Korean Phytophthora infestans isolates.</title>
        <authorList>
            <person name="Prokchorchik M."/>
            <person name="Lee Y."/>
            <person name="Seo J."/>
            <person name="Cho J.-H."/>
            <person name="Park Y.-E."/>
            <person name="Jang D.-C."/>
            <person name="Im J.-S."/>
            <person name="Choi J.-G."/>
            <person name="Park H.-J."/>
            <person name="Lee G.-B."/>
            <person name="Lee Y.-G."/>
            <person name="Hong S.-Y."/>
            <person name="Cho K."/>
            <person name="Sohn K.H."/>
        </authorList>
    </citation>
    <scope>NUCLEOTIDE SEQUENCE</scope>
    <source>
        <strain evidence="2">KR_1_A1</strain>
        <strain evidence="3">KR_2_A2</strain>
    </source>
</reference>
<evidence type="ECO:0008006" key="5">
    <source>
        <dbReference type="Google" id="ProtNLM"/>
    </source>
</evidence>
<accession>A0A833S9F4</accession>
<comment type="caution">
    <text evidence="2">The sequence shown here is derived from an EMBL/GenBank/DDBJ whole genome shotgun (WGS) entry which is preliminary data.</text>
</comment>
<keyword evidence="1" id="KW-0732">Signal</keyword>
<dbReference type="Proteomes" id="UP000602510">
    <property type="component" value="Unassembled WGS sequence"/>
</dbReference>
<organism evidence="2 4">
    <name type="scientific">Phytophthora infestans</name>
    <name type="common">Potato late blight agent</name>
    <name type="synonym">Botrytis infestans</name>
    <dbReference type="NCBI Taxonomy" id="4787"/>
    <lineage>
        <taxon>Eukaryota</taxon>
        <taxon>Sar</taxon>
        <taxon>Stramenopiles</taxon>
        <taxon>Oomycota</taxon>
        <taxon>Peronosporomycetes</taxon>
        <taxon>Peronosporales</taxon>
        <taxon>Peronosporaceae</taxon>
        <taxon>Phytophthora</taxon>
    </lineage>
</organism>
<dbReference type="EMBL" id="WSZM01000090">
    <property type="protein sequence ID" value="KAF4043347.1"/>
    <property type="molecule type" value="Genomic_DNA"/>
</dbReference>
<sequence>MKGASKKVAVTMAVIFAVAAVCASDKRRWPSKPTRRFSMRTKVWLRVLRKPAFAENDLAQPGRWLE</sequence>
<evidence type="ECO:0000256" key="1">
    <source>
        <dbReference type="SAM" id="SignalP"/>
    </source>
</evidence>
<keyword evidence="4" id="KW-1185">Reference proteome</keyword>
<gene>
    <name evidence="2" type="ORF">GN244_ATG04389</name>
    <name evidence="3" type="ORF">GN958_ATG01329</name>
</gene>
<name>A0A833S9F4_PHYIN</name>
<feature type="signal peptide" evidence="1">
    <location>
        <begin position="1"/>
        <end position="24"/>
    </location>
</feature>
<evidence type="ECO:0000313" key="2">
    <source>
        <dbReference type="EMBL" id="KAF4043347.1"/>
    </source>
</evidence>
<evidence type="ECO:0000313" key="4">
    <source>
        <dbReference type="Proteomes" id="UP000602510"/>
    </source>
</evidence>
<dbReference type="AlphaFoldDB" id="A0A833S9F4"/>
<dbReference type="EMBL" id="JAACNO010000165">
    <property type="protein sequence ID" value="KAF4149514.1"/>
    <property type="molecule type" value="Genomic_DNA"/>
</dbReference>
<evidence type="ECO:0000313" key="3">
    <source>
        <dbReference type="EMBL" id="KAF4149514.1"/>
    </source>
</evidence>